<dbReference type="PANTHER" id="PTHR43434:SF1">
    <property type="entry name" value="PHOSPHOGLYCOLATE PHOSPHATASE"/>
    <property type="match status" value="1"/>
</dbReference>
<dbReference type="GO" id="GO:0006281">
    <property type="term" value="P:DNA repair"/>
    <property type="evidence" value="ECO:0007669"/>
    <property type="project" value="TreeGrafter"/>
</dbReference>
<comment type="catalytic activity">
    <reaction evidence="1">
        <text>2-phosphoglycolate + H2O = glycolate + phosphate</text>
        <dbReference type="Rhea" id="RHEA:14369"/>
        <dbReference type="ChEBI" id="CHEBI:15377"/>
        <dbReference type="ChEBI" id="CHEBI:29805"/>
        <dbReference type="ChEBI" id="CHEBI:43474"/>
        <dbReference type="ChEBI" id="CHEBI:58033"/>
        <dbReference type="EC" id="3.1.3.18"/>
    </reaction>
</comment>
<comment type="similarity">
    <text evidence="3">Belongs to the HAD-like hydrolase superfamily. CbbY/CbbZ/Gph/YieH family.</text>
</comment>
<dbReference type="Pfam" id="PF13419">
    <property type="entry name" value="HAD_2"/>
    <property type="match status" value="1"/>
</dbReference>
<evidence type="ECO:0000313" key="6">
    <source>
        <dbReference type="Proteomes" id="UP000240042"/>
    </source>
</evidence>
<dbReference type="InterPro" id="IPR023198">
    <property type="entry name" value="PGP-like_dom2"/>
</dbReference>
<evidence type="ECO:0000256" key="3">
    <source>
        <dbReference type="ARBA" id="ARBA00006171"/>
    </source>
</evidence>
<reference evidence="6" key="1">
    <citation type="submission" date="2016-10" db="EMBL/GenBank/DDBJ databases">
        <authorList>
            <person name="Varghese N."/>
            <person name="Submissions S."/>
        </authorList>
    </citation>
    <scope>NUCLEOTIDE SEQUENCE [LARGE SCALE GENOMIC DNA]</scope>
    <source>
        <strain evidence="6">ATCC 43811</strain>
    </source>
</reference>
<dbReference type="InterPro" id="IPR036412">
    <property type="entry name" value="HAD-like_sf"/>
</dbReference>
<dbReference type="InterPro" id="IPR050155">
    <property type="entry name" value="HAD-like_hydrolase_sf"/>
</dbReference>
<organism evidence="5 6">
    <name type="scientific">Brevinema andersonii</name>
    <dbReference type="NCBI Taxonomy" id="34097"/>
    <lineage>
        <taxon>Bacteria</taxon>
        <taxon>Pseudomonadati</taxon>
        <taxon>Spirochaetota</taxon>
        <taxon>Spirochaetia</taxon>
        <taxon>Brevinematales</taxon>
        <taxon>Brevinemataceae</taxon>
        <taxon>Brevinema</taxon>
    </lineage>
</organism>
<dbReference type="Gene3D" id="1.10.150.240">
    <property type="entry name" value="Putative phosphatase, domain 2"/>
    <property type="match status" value="1"/>
</dbReference>
<dbReference type="EMBL" id="FOKY01000005">
    <property type="protein sequence ID" value="SFB79704.1"/>
    <property type="molecule type" value="Genomic_DNA"/>
</dbReference>
<evidence type="ECO:0000313" key="5">
    <source>
        <dbReference type="EMBL" id="SFB79704.1"/>
    </source>
</evidence>
<accession>A0A1I1DY06</accession>
<dbReference type="PANTHER" id="PTHR43434">
    <property type="entry name" value="PHOSPHOGLYCOLATE PHOSPHATASE"/>
    <property type="match status" value="1"/>
</dbReference>
<dbReference type="Gene3D" id="3.40.50.1000">
    <property type="entry name" value="HAD superfamily/HAD-like"/>
    <property type="match status" value="1"/>
</dbReference>
<comment type="pathway">
    <text evidence="2">Organic acid metabolism; glycolate biosynthesis; glycolate from 2-phosphoglycolate: step 1/1.</text>
</comment>
<dbReference type="GO" id="GO:0005829">
    <property type="term" value="C:cytosol"/>
    <property type="evidence" value="ECO:0007669"/>
    <property type="project" value="TreeGrafter"/>
</dbReference>
<name>A0A1I1DY06_BREAD</name>
<sequence>MKFKAVIFDLDGTLVDTLQDLADSVNEALQQLNLPQHSYEEIQKKIGYGITELMISCLPTKQQKNTKILGQALELTAEAYSRRWMLHSCLYPGIVHLLDQLMLKKIPMAILSNKPERFTQEMCSLLLKKWDFVYISGGRDGFPLKPNPLTAQNIICYFNQIDQNIGTDIVFVGDGDTDIQTAIAAGITPVAVLWGFRSQEQLKKAGASYFISSPAELLDFF</sequence>
<evidence type="ECO:0000256" key="2">
    <source>
        <dbReference type="ARBA" id="ARBA00004818"/>
    </source>
</evidence>
<dbReference type="SUPFAM" id="SSF56784">
    <property type="entry name" value="HAD-like"/>
    <property type="match status" value="1"/>
</dbReference>
<dbReference type="OrthoDB" id="9807630at2"/>
<gene>
    <name evidence="5" type="ORF">SAMN02745150_00834</name>
</gene>
<keyword evidence="6" id="KW-1185">Reference proteome</keyword>
<protein>
    <recommendedName>
        <fullName evidence="4">phosphoglycolate phosphatase</fullName>
        <ecNumber evidence="4">3.1.3.18</ecNumber>
    </recommendedName>
</protein>
<dbReference type="RefSeq" id="WP_092318939.1">
    <property type="nucleotide sequence ID" value="NZ_FOKY01000005.1"/>
</dbReference>
<dbReference type="InterPro" id="IPR041492">
    <property type="entry name" value="HAD_2"/>
</dbReference>
<evidence type="ECO:0000256" key="1">
    <source>
        <dbReference type="ARBA" id="ARBA00000830"/>
    </source>
</evidence>
<dbReference type="InterPro" id="IPR023214">
    <property type="entry name" value="HAD_sf"/>
</dbReference>
<dbReference type="GO" id="GO:0008967">
    <property type="term" value="F:phosphoglycolate phosphatase activity"/>
    <property type="evidence" value="ECO:0007669"/>
    <property type="project" value="UniProtKB-EC"/>
</dbReference>
<dbReference type="EC" id="3.1.3.18" evidence="4"/>
<dbReference type="AlphaFoldDB" id="A0A1I1DY06"/>
<dbReference type="STRING" id="34097.SAMN02745150_00834"/>
<dbReference type="SFLD" id="SFLDG01129">
    <property type="entry name" value="C1.5:_HAD__Beta-PGM__Phosphata"/>
    <property type="match status" value="1"/>
</dbReference>
<dbReference type="Proteomes" id="UP000240042">
    <property type="component" value="Unassembled WGS sequence"/>
</dbReference>
<dbReference type="SFLD" id="SFLDS00003">
    <property type="entry name" value="Haloacid_Dehalogenase"/>
    <property type="match status" value="1"/>
</dbReference>
<proteinExistence type="inferred from homology"/>
<evidence type="ECO:0000256" key="4">
    <source>
        <dbReference type="ARBA" id="ARBA00013078"/>
    </source>
</evidence>